<dbReference type="InterPro" id="IPR046335">
    <property type="entry name" value="LacI/GalR-like_sensor"/>
</dbReference>
<name>C5C306_BEUC1</name>
<evidence type="ECO:0000256" key="3">
    <source>
        <dbReference type="ARBA" id="ARBA00023163"/>
    </source>
</evidence>
<dbReference type="EMBL" id="CP001618">
    <property type="protein sequence ID" value="ACQ81850.1"/>
    <property type="molecule type" value="Genomic_DNA"/>
</dbReference>
<dbReference type="OrthoDB" id="37081at2"/>
<dbReference type="PROSITE" id="PS50932">
    <property type="entry name" value="HTH_LACI_2"/>
    <property type="match status" value="1"/>
</dbReference>
<evidence type="ECO:0000313" key="6">
    <source>
        <dbReference type="Proteomes" id="UP000007962"/>
    </source>
</evidence>
<organism evidence="5 6">
    <name type="scientific">Beutenbergia cavernae (strain ATCC BAA-8 / DSM 12333 / CCUG 43141 / JCM 11478 / NBRC 16432 / NCIMB 13614 / HKI 0122)</name>
    <dbReference type="NCBI Taxonomy" id="471853"/>
    <lineage>
        <taxon>Bacteria</taxon>
        <taxon>Bacillati</taxon>
        <taxon>Actinomycetota</taxon>
        <taxon>Actinomycetes</taxon>
        <taxon>Micrococcales</taxon>
        <taxon>Beutenbergiaceae</taxon>
        <taxon>Beutenbergia</taxon>
    </lineage>
</organism>
<dbReference type="Gene3D" id="3.40.50.2300">
    <property type="match status" value="2"/>
</dbReference>
<keyword evidence="6" id="KW-1185">Reference proteome</keyword>
<dbReference type="InterPro" id="IPR010982">
    <property type="entry name" value="Lambda_DNA-bd_dom_sf"/>
</dbReference>
<dbReference type="RefSeq" id="WP_015884087.1">
    <property type="nucleotide sequence ID" value="NC_012669.1"/>
</dbReference>
<dbReference type="eggNOG" id="COG1609">
    <property type="taxonomic scope" value="Bacteria"/>
</dbReference>
<protein>
    <submittedName>
        <fullName evidence="5">Transcriptional regulator, LacI family</fullName>
    </submittedName>
</protein>
<evidence type="ECO:0000259" key="4">
    <source>
        <dbReference type="PROSITE" id="PS50932"/>
    </source>
</evidence>
<evidence type="ECO:0000256" key="2">
    <source>
        <dbReference type="ARBA" id="ARBA00023125"/>
    </source>
</evidence>
<dbReference type="AlphaFoldDB" id="C5C306"/>
<dbReference type="SUPFAM" id="SSF53822">
    <property type="entry name" value="Periplasmic binding protein-like I"/>
    <property type="match status" value="1"/>
</dbReference>
<dbReference type="CDD" id="cd01392">
    <property type="entry name" value="HTH_LacI"/>
    <property type="match status" value="1"/>
</dbReference>
<dbReference type="InterPro" id="IPR028082">
    <property type="entry name" value="Peripla_BP_I"/>
</dbReference>
<proteinExistence type="predicted"/>
<dbReference type="Gene3D" id="1.10.260.40">
    <property type="entry name" value="lambda repressor-like DNA-binding domains"/>
    <property type="match status" value="1"/>
</dbReference>
<dbReference type="PANTHER" id="PTHR30146">
    <property type="entry name" value="LACI-RELATED TRANSCRIPTIONAL REPRESSOR"/>
    <property type="match status" value="1"/>
</dbReference>
<keyword evidence="3" id="KW-0804">Transcription</keyword>
<reference evidence="5 6" key="1">
    <citation type="journal article" date="2009" name="Stand. Genomic Sci.">
        <title>Complete genome sequence of Beutenbergia cavernae type strain (HKI 0122).</title>
        <authorList>
            <person name="Land M."/>
            <person name="Pukall R."/>
            <person name="Abt B."/>
            <person name="Goker M."/>
            <person name="Rohde M."/>
            <person name="Glavina Del Rio T."/>
            <person name="Tice H."/>
            <person name="Copeland A."/>
            <person name="Cheng J.F."/>
            <person name="Lucas S."/>
            <person name="Chen F."/>
            <person name="Nolan M."/>
            <person name="Bruce D."/>
            <person name="Goodwin L."/>
            <person name="Pitluck S."/>
            <person name="Ivanova N."/>
            <person name="Mavromatis K."/>
            <person name="Ovchinnikova G."/>
            <person name="Pati A."/>
            <person name="Chen A."/>
            <person name="Palaniappan K."/>
            <person name="Hauser L."/>
            <person name="Chang Y.J."/>
            <person name="Jefferies C.C."/>
            <person name="Saunders E."/>
            <person name="Brettin T."/>
            <person name="Detter J.C."/>
            <person name="Han C."/>
            <person name="Chain P."/>
            <person name="Bristow J."/>
            <person name="Eisen J.A."/>
            <person name="Markowitz V."/>
            <person name="Hugenholtz P."/>
            <person name="Kyrpides N.C."/>
            <person name="Klenk H.P."/>
            <person name="Lapidus A."/>
        </authorList>
    </citation>
    <scope>NUCLEOTIDE SEQUENCE [LARGE SCALE GENOMIC DNA]</scope>
    <source>
        <strain evidence="6">ATCC BAA-8 / DSM 12333 / NBRC 16432</strain>
    </source>
</reference>
<accession>C5C306</accession>
<dbReference type="SUPFAM" id="SSF47413">
    <property type="entry name" value="lambda repressor-like DNA-binding domains"/>
    <property type="match status" value="1"/>
</dbReference>
<keyword evidence="2" id="KW-0238">DNA-binding</keyword>
<evidence type="ECO:0000256" key="1">
    <source>
        <dbReference type="ARBA" id="ARBA00023015"/>
    </source>
</evidence>
<dbReference type="Pfam" id="PF00356">
    <property type="entry name" value="LacI"/>
    <property type="match status" value="1"/>
</dbReference>
<dbReference type="STRING" id="471853.Bcav_3608"/>
<evidence type="ECO:0000313" key="5">
    <source>
        <dbReference type="EMBL" id="ACQ81850.1"/>
    </source>
</evidence>
<dbReference type="Pfam" id="PF13377">
    <property type="entry name" value="Peripla_BP_3"/>
    <property type="match status" value="1"/>
</dbReference>
<dbReference type="KEGG" id="bcv:Bcav_3608"/>
<dbReference type="PANTHER" id="PTHR30146:SF109">
    <property type="entry name" value="HTH-TYPE TRANSCRIPTIONAL REGULATOR GALS"/>
    <property type="match status" value="1"/>
</dbReference>
<feature type="domain" description="HTH lacI-type" evidence="4">
    <location>
        <begin position="6"/>
        <end position="60"/>
    </location>
</feature>
<sequence length="339" mass="35700">MAARTVSVKDVAQRAGVALGTVSNVLNRPEAVSESTRARVLAAIDELGYVRNESARQLRAGRSTTIGFVALDLSNPFFTDVARGAEAVIREAGSVLLLANSDGGALEARYLDVFEEQRFQGVLLSPSGDVAAQLTRLRQRGIPVVLVDAQAPSAEISSVGADDVAGGRLAASHLLAAGRERLAFVGGPGTLHQIRDRITGAREALAEAGRDPSSLEVLGTDAPTVVAGREVGYRIAAMEPARRPDAIFAANDLLALGLLQAILLEERLRVPDDVAIVGYDDIGWAGSAVVPLTSVRQPAELIGRRGAELLLREAGRDPRYAPEHVLFTPELVARASSAP</sequence>
<dbReference type="Proteomes" id="UP000007962">
    <property type="component" value="Chromosome"/>
</dbReference>
<dbReference type="HOGENOM" id="CLU_037628_6_0_11"/>
<dbReference type="SMART" id="SM00354">
    <property type="entry name" value="HTH_LACI"/>
    <property type="match status" value="1"/>
</dbReference>
<dbReference type="GO" id="GO:0003700">
    <property type="term" value="F:DNA-binding transcription factor activity"/>
    <property type="evidence" value="ECO:0007669"/>
    <property type="project" value="TreeGrafter"/>
</dbReference>
<gene>
    <name evidence="5" type="ordered locus">Bcav_3608</name>
</gene>
<keyword evidence="1" id="KW-0805">Transcription regulation</keyword>
<dbReference type="InterPro" id="IPR000843">
    <property type="entry name" value="HTH_LacI"/>
</dbReference>
<dbReference type="GO" id="GO:0000976">
    <property type="term" value="F:transcription cis-regulatory region binding"/>
    <property type="evidence" value="ECO:0007669"/>
    <property type="project" value="TreeGrafter"/>
</dbReference>